<dbReference type="OrthoDB" id="9816120at2"/>
<dbReference type="SUPFAM" id="SSF69318">
    <property type="entry name" value="Integrin alpha N-terminal domain"/>
    <property type="match status" value="1"/>
</dbReference>
<dbReference type="Pfam" id="PF18962">
    <property type="entry name" value="Por_Secre_tail"/>
    <property type="match status" value="1"/>
</dbReference>
<dbReference type="Pfam" id="PF13517">
    <property type="entry name" value="FG-GAP_3"/>
    <property type="match status" value="1"/>
</dbReference>
<evidence type="ECO:0000256" key="2">
    <source>
        <dbReference type="SAM" id="SignalP"/>
    </source>
</evidence>
<feature type="chain" id="PRO_5013343306" evidence="2">
    <location>
        <begin position="19"/>
        <end position="704"/>
    </location>
</feature>
<organism evidence="4 5">
    <name type="scientific">Aquiflexum balticum DSM 16537</name>
    <dbReference type="NCBI Taxonomy" id="758820"/>
    <lineage>
        <taxon>Bacteria</taxon>
        <taxon>Pseudomonadati</taxon>
        <taxon>Bacteroidota</taxon>
        <taxon>Cytophagia</taxon>
        <taxon>Cytophagales</taxon>
        <taxon>Cyclobacteriaceae</taxon>
        <taxon>Aquiflexum</taxon>
    </lineage>
</organism>
<evidence type="ECO:0000259" key="3">
    <source>
        <dbReference type="Pfam" id="PF18962"/>
    </source>
</evidence>
<dbReference type="InterPro" id="IPR028994">
    <property type="entry name" value="Integrin_alpha_N"/>
</dbReference>
<evidence type="ECO:0000256" key="1">
    <source>
        <dbReference type="ARBA" id="ARBA00022729"/>
    </source>
</evidence>
<keyword evidence="1 2" id="KW-0732">Signal</keyword>
<feature type="signal peptide" evidence="2">
    <location>
        <begin position="1"/>
        <end position="18"/>
    </location>
</feature>
<dbReference type="RefSeq" id="WP_084119755.1">
    <property type="nucleotide sequence ID" value="NZ_LT838813.1"/>
</dbReference>
<dbReference type="NCBIfam" id="TIGR04183">
    <property type="entry name" value="Por_Secre_tail"/>
    <property type="match status" value="1"/>
</dbReference>
<accession>A0A1W2H249</accession>
<feature type="domain" description="Secretion system C-terminal sorting" evidence="3">
    <location>
        <begin position="631"/>
        <end position="702"/>
    </location>
</feature>
<dbReference type="Gene3D" id="2.130.10.130">
    <property type="entry name" value="Integrin alpha, N-terminal"/>
    <property type="match status" value="1"/>
</dbReference>
<reference evidence="5" key="1">
    <citation type="submission" date="2017-04" db="EMBL/GenBank/DDBJ databases">
        <authorList>
            <person name="Varghese N."/>
            <person name="Submissions S."/>
        </authorList>
    </citation>
    <scope>NUCLEOTIDE SEQUENCE [LARGE SCALE GENOMIC DNA]</scope>
    <source>
        <strain evidence="5">DSM 16537</strain>
    </source>
</reference>
<name>A0A1W2H249_9BACT</name>
<evidence type="ECO:0000313" key="5">
    <source>
        <dbReference type="Proteomes" id="UP000192333"/>
    </source>
</evidence>
<dbReference type="InterPro" id="IPR013517">
    <property type="entry name" value="FG-GAP"/>
</dbReference>
<dbReference type="EMBL" id="LT838813">
    <property type="protein sequence ID" value="SMD43010.1"/>
    <property type="molecule type" value="Genomic_DNA"/>
</dbReference>
<protein>
    <submittedName>
        <fullName evidence="4">Por secretion system C-terminal sorting domain-containing protein</fullName>
    </submittedName>
</protein>
<evidence type="ECO:0000313" key="4">
    <source>
        <dbReference type="EMBL" id="SMD43010.1"/>
    </source>
</evidence>
<dbReference type="AlphaFoldDB" id="A0A1W2H249"/>
<keyword evidence="5" id="KW-1185">Reference proteome</keyword>
<dbReference type="Proteomes" id="UP000192333">
    <property type="component" value="Chromosome I"/>
</dbReference>
<dbReference type="STRING" id="758820.SAMN00777080_1581"/>
<dbReference type="InterPro" id="IPR026444">
    <property type="entry name" value="Secre_tail"/>
</dbReference>
<proteinExistence type="predicted"/>
<gene>
    <name evidence="4" type="ORF">SAMN00777080_1581</name>
</gene>
<sequence length="704" mass="79970">MKYLFISILFLITFWANAQQSFTFDQSITLSRQNREIEMPFAVGINAAQFQELDTNGDGKEELIVWDINSRRVLVFQTDGDDFEYLPEMSYYFPNDISGFLVLADFNGNGKKDLFTSSPFGIRAYRNITQQGAKYPSWELAQNFLRLDNGSNLQANNLDIPLIIDIDGDGDLDIASFNPGDYVDFYLNTSIERKGIADIDGFAFPEPRWGKFEFCGCGTFSFGITCAGFPMERLAWESESARIKHAGGHSILYQDFDNDGIRDLLVGRDECQSLYYLPNKGSNAEPLFDEFSTELPNIGPLPEFPIFHASYLWDRGLLISSNSSAAAGVFNADYSENVFQLSFDEQVPIEAKPFLQSRILDLGENSRPFFRGFKESGELILTANSFKEGKVIGIAHRFEINSDSWDLIEEDFLGLSSLDFTNLQYLEFVSTTNQNTYWVAGTDTMDFSLQQRVFFDTDPNLSNLQELTFPITGIRPLDHIEMFVYDDKDYLLLARQTGELVIFEFDINAEQKLRFLEREFLDFTDNPANRNLNVHVIAGSNPSLYAIDQRGVLVYISDFMNQNQRETILIDLQENQTQTTKFGRNTYLTSVPKPFSENPDLLLGNTAGGLEYLKFEGEGENPTDSEVLFKIYPNPSQGQFKVLASQDSELRIISSLGQIMLDQIRLTANREFEVQAPFLSAGLYIIQLTNSDGKRLSRKMIVRP</sequence>